<feature type="compositionally biased region" description="Polar residues" evidence="1">
    <location>
        <begin position="91"/>
        <end position="111"/>
    </location>
</feature>
<evidence type="ECO:0000256" key="1">
    <source>
        <dbReference type="SAM" id="MobiDB-lite"/>
    </source>
</evidence>
<proteinExistence type="predicted"/>
<dbReference type="Pfam" id="PF14223">
    <property type="entry name" value="Retrotran_gag_2"/>
    <property type="match status" value="1"/>
</dbReference>
<sequence>MLELETVKDFSNKFIKSVNKIRLLGESFPDQRIIEKILICLLEKYEANISTLEETRDLTQLTVAELINAFQATEQRRSFWLQSEPSSSEATLAANNKGKTIQQPRPFQRQNKGKETANQRGNKMTYGPCIIFKKQGRMAKICWWRSNAQCKVSKQFDHMDKVYKQRNQRQETIQAHEPEELNGKHEYTFTTTCNLATTTKDKWILDSECTNHMCNNRDLFVKFNSRIATKIKAANGQIMEAQGKEDLVIKILKGTIKITNVLYVPNMSKNLLSVPQLMKK</sequence>
<dbReference type="GeneID" id="132799781"/>
<feature type="domain" description="Retrovirus-related Pol polyprotein from transposon TNT 1-94-like beta-barrel" evidence="2">
    <location>
        <begin position="203"/>
        <end position="280"/>
    </location>
</feature>
<dbReference type="InterPro" id="IPR054722">
    <property type="entry name" value="PolX-like_BBD"/>
</dbReference>
<accession>A0ABM3ZV94</accession>
<dbReference type="PANTHER" id="PTHR35317:SF31">
    <property type="entry name" value="DUF4219 DOMAIN-CONTAINING PROTEIN"/>
    <property type="match status" value="1"/>
</dbReference>
<gene>
    <name evidence="4" type="primary">LOC132799781</name>
</gene>
<dbReference type="PANTHER" id="PTHR35317">
    <property type="entry name" value="OS04G0629600 PROTEIN"/>
    <property type="match status" value="1"/>
</dbReference>
<evidence type="ECO:0000259" key="2">
    <source>
        <dbReference type="Pfam" id="PF22936"/>
    </source>
</evidence>
<name>A0ABM3ZV94_ZIZJJ</name>
<organism evidence="3 4">
    <name type="scientific">Ziziphus jujuba</name>
    <name type="common">Chinese jujube</name>
    <name type="synonym">Ziziphus sativa</name>
    <dbReference type="NCBI Taxonomy" id="326968"/>
    <lineage>
        <taxon>Eukaryota</taxon>
        <taxon>Viridiplantae</taxon>
        <taxon>Streptophyta</taxon>
        <taxon>Embryophyta</taxon>
        <taxon>Tracheophyta</taxon>
        <taxon>Spermatophyta</taxon>
        <taxon>Magnoliopsida</taxon>
        <taxon>eudicotyledons</taxon>
        <taxon>Gunneridae</taxon>
        <taxon>Pentapetalae</taxon>
        <taxon>rosids</taxon>
        <taxon>fabids</taxon>
        <taxon>Rosales</taxon>
        <taxon>Rhamnaceae</taxon>
        <taxon>Paliureae</taxon>
        <taxon>Ziziphus</taxon>
    </lineage>
</organism>
<reference evidence="4" key="2">
    <citation type="submission" date="2025-08" db="UniProtKB">
        <authorList>
            <consortium name="RefSeq"/>
        </authorList>
    </citation>
    <scope>IDENTIFICATION</scope>
    <source>
        <tissue evidence="4">Seedling</tissue>
    </source>
</reference>
<dbReference type="Pfam" id="PF22936">
    <property type="entry name" value="Pol_BBD"/>
    <property type="match status" value="1"/>
</dbReference>
<feature type="region of interest" description="Disordered" evidence="1">
    <location>
        <begin position="91"/>
        <end position="120"/>
    </location>
</feature>
<evidence type="ECO:0000313" key="3">
    <source>
        <dbReference type="Proteomes" id="UP001652623"/>
    </source>
</evidence>
<dbReference type="Proteomes" id="UP001652623">
    <property type="component" value="Chromosome 1"/>
</dbReference>
<evidence type="ECO:0000313" key="4">
    <source>
        <dbReference type="RefSeq" id="XP_060668411.1"/>
    </source>
</evidence>
<keyword evidence="3" id="KW-1185">Reference proteome</keyword>
<dbReference type="RefSeq" id="XP_060668411.1">
    <property type="nucleotide sequence ID" value="XM_060812428.1"/>
</dbReference>
<protein>
    <submittedName>
        <fullName evidence="4">Uncharacterized protein LOC132799781</fullName>
    </submittedName>
</protein>
<reference evidence="3" key="1">
    <citation type="submission" date="2025-05" db="UniProtKB">
        <authorList>
            <consortium name="RefSeq"/>
        </authorList>
    </citation>
    <scope>NUCLEOTIDE SEQUENCE [LARGE SCALE GENOMIC DNA]</scope>
</reference>